<dbReference type="Proteomes" id="UP000276437">
    <property type="component" value="Chromosome"/>
</dbReference>
<dbReference type="Pfam" id="PF08241">
    <property type="entry name" value="Methyltransf_11"/>
    <property type="match status" value="1"/>
</dbReference>
<dbReference type="AlphaFoldDB" id="A0A348AEE8"/>
<dbReference type="KEGG" id="mana:MAMMFC1_00079"/>
<feature type="domain" description="Methyltransferase type 11" evidence="1">
    <location>
        <begin position="50"/>
        <end position="146"/>
    </location>
</feature>
<keyword evidence="2" id="KW-0808">Transferase</keyword>
<dbReference type="SUPFAM" id="SSF53335">
    <property type="entry name" value="S-adenosyl-L-methionine-dependent methyltransferases"/>
    <property type="match status" value="1"/>
</dbReference>
<protein>
    <submittedName>
        <fullName evidence="2">Malonyl-[acyl-carrier protein] O-methyltransferase</fullName>
        <ecNumber evidence="2">2.1.1.197</ecNumber>
    </submittedName>
</protein>
<evidence type="ECO:0000313" key="2">
    <source>
        <dbReference type="EMBL" id="BBB89446.1"/>
    </source>
</evidence>
<gene>
    <name evidence="2" type="primary">bioC</name>
    <name evidence="2" type="ORF">MAMMFC1_00079</name>
</gene>
<sequence length="248" mass="28489">MIKYISQYWTDISSIYKKCVDAQFKNNRSIRLWENLLSNGIGEQPQQKILDAGTGPGFCATLLAQKGHLLTAVDVAPGMVEIARDNFLKNKVFVNLYCGDVANLEREASGTFDAVVSRDVVWTLPSPQAAYNEWWRVLKPGGRLVVFDGNFLNNQYQLLRPLWKKLSWILVLLSEKRNPTVNGMPEEMICNLPYISVLRPPEDKKLLEAIGFKIIEIKEKVFEPDWFYMEYLKYGHMSTKFMIVAEKS</sequence>
<dbReference type="InterPro" id="IPR029063">
    <property type="entry name" value="SAM-dependent_MTases_sf"/>
</dbReference>
<accession>A0A348AEE8</accession>
<dbReference type="InterPro" id="IPR013216">
    <property type="entry name" value="Methyltransf_11"/>
</dbReference>
<dbReference type="CDD" id="cd02440">
    <property type="entry name" value="AdoMet_MTases"/>
    <property type="match status" value="1"/>
</dbReference>
<evidence type="ECO:0000259" key="1">
    <source>
        <dbReference type="Pfam" id="PF08241"/>
    </source>
</evidence>
<keyword evidence="2" id="KW-0489">Methyltransferase</keyword>
<dbReference type="GO" id="GO:0102130">
    <property type="term" value="F:malonyl-CoA methyltransferase activity"/>
    <property type="evidence" value="ECO:0007669"/>
    <property type="project" value="UniProtKB-EC"/>
</dbReference>
<dbReference type="PANTHER" id="PTHR43591:SF24">
    <property type="entry name" value="2-METHOXY-6-POLYPRENYL-1,4-BENZOQUINOL METHYLASE, MITOCHONDRIAL"/>
    <property type="match status" value="1"/>
</dbReference>
<dbReference type="GO" id="GO:0032259">
    <property type="term" value="P:methylation"/>
    <property type="evidence" value="ECO:0007669"/>
    <property type="project" value="UniProtKB-KW"/>
</dbReference>
<proteinExistence type="predicted"/>
<evidence type="ECO:0000313" key="3">
    <source>
        <dbReference type="Proteomes" id="UP000276437"/>
    </source>
</evidence>
<dbReference type="Gene3D" id="3.40.50.150">
    <property type="entry name" value="Vaccinia Virus protein VP39"/>
    <property type="match status" value="1"/>
</dbReference>
<organism evidence="2 3">
    <name type="scientific">Methylomusa anaerophila</name>
    <dbReference type="NCBI Taxonomy" id="1930071"/>
    <lineage>
        <taxon>Bacteria</taxon>
        <taxon>Bacillati</taxon>
        <taxon>Bacillota</taxon>
        <taxon>Negativicutes</taxon>
        <taxon>Selenomonadales</taxon>
        <taxon>Sporomusaceae</taxon>
        <taxon>Methylomusa</taxon>
    </lineage>
</organism>
<name>A0A348AEE8_9FIRM</name>
<dbReference type="PANTHER" id="PTHR43591">
    <property type="entry name" value="METHYLTRANSFERASE"/>
    <property type="match status" value="1"/>
</dbReference>
<dbReference type="EC" id="2.1.1.197" evidence="2"/>
<dbReference type="RefSeq" id="WP_126305586.1">
    <property type="nucleotide sequence ID" value="NZ_AP018449.1"/>
</dbReference>
<reference evidence="2 3" key="1">
    <citation type="journal article" date="2018" name="Int. J. Syst. Evol. Microbiol.">
        <title>Methylomusa anaerophila gen. nov., sp. nov., an anaerobic methanol-utilizing bacterium isolated from a microbial fuel cell.</title>
        <authorList>
            <person name="Amano N."/>
            <person name="Yamamuro A."/>
            <person name="Miyahara M."/>
            <person name="Kouzuma A."/>
            <person name="Abe T."/>
            <person name="Watanabe K."/>
        </authorList>
    </citation>
    <scope>NUCLEOTIDE SEQUENCE [LARGE SCALE GENOMIC DNA]</scope>
    <source>
        <strain evidence="2 3">MMFC1</strain>
    </source>
</reference>
<dbReference type="OrthoDB" id="9808140at2"/>
<keyword evidence="3" id="KW-1185">Reference proteome</keyword>
<dbReference type="EMBL" id="AP018449">
    <property type="protein sequence ID" value="BBB89446.1"/>
    <property type="molecule type" value="Genomic_DNA"/>
</dbReference>
<dbReference type="GO" id="GO:0008757">
    <property type="term" value="F:S-adenosylmethionine-dependent methyltransferase activity"/>
    <property type="evidence" value="ECO:0007669"/>
    <property type="project" value="InterPro"/>
</dbReference>